<protein>
    <submittedName>
        <fullName evidence="2">DUF559 domain-containing protein</fullName>
    </submittedName>
</protein>
<evidence type="ECO:0000313" key="3">
    <source>
        <dbReference type="Proteomes" id="UP001343724"/>
    </source>
</evidence>
<dbReference type="SUPFAM" id="SSF52980">
    <property type="entry name" value="Restriction endonuclease-like"/>
    <property type="match status" value="1"/>
</dbReference>
<accession>A0ABU6IZH9</accession>
<organism evidence="2 3">
    <name type="scientific">Adlercreutzia shanghongiae</name>
    <dbReference type="NCBI Taxonomy" id="3111773"/>
    <lineage>
        <taxon>Bacteria</taxon>
        <taxon>Bacillati</taxon>
        <taxon>Actinomycetota</taxon>
        <taxon>Coriobacteriia</taxon>
        <taxon>Eggerthellales</taxon>
        <taxon>Eggerthellaceae</taxon>
        <taxon>Adlercreutzia</taxon>
    </lineage>
</organism>
<dbReference type="Proteomes" id="UP001343724">
    <property type="component" value="Unassembled WGS sequence"/>
</dbReference>
<dbReference type="RefSeq" id="WP_326454810.1">
    <property type="nucleotide sequence ID" value="NZ_JAYMFH010000011.1"/>
</dbReference>
<dbReference type="Gene3D" id="3.40.960.10">
    <property type="entry name" value="VSR Endonuclease"/>
    <property type="match status" value="1"/>
</dbReference>
<dbReference type="Pfam" id="PF04480">
    <property type="entry name" value="DUF559"/>
    <property type="match status" value="1"/>
</dbReference>
<feature type="domain" description="DUF559" evidence="1">
    <location>
        <begin position="224"/>
        <end position="276"/>
    </location>
</feature>
<dbReference type="InterPro" id="IPR011335">
    <property type="entry name" value="Restrct_endonuc-II-like"/>
</dbReference>
<comment type="caution">
    <text evidence="2">The sequence shown here is derived from an EMBL/GenBank/DDBJ whole genome shotgun (WGS) entry which is preliminary data.</text>
</comment>
<dbReference type="EMBL" id="JAYMFH010000011">
    <property type="protein sequence ID" value="MEC4295245.1"/>
    <property type="molecule type" value="Genomic_DNA"/>
</dbReference>
<sequence>MGFMLAGPTARQALRYLRCERRFWITNSKADSPMLEPPTREAAQYVRSTFGISDNECVHFTVRRPRDRRLIEGVSCTVFSGPFPARSFMEFDGPLLVPSPELLFLQMHSYLSDLECIALGFELCGHYSWRGSDAIEFSLPACTTPGKLKRYLDRLPGVRHRQRALRNLRYLCPKSASPRETQLALLLGLPRRYGGYGFEGTILNKPINVSSLTSAQWKHDLRFADISWEGKRIAVEYDSGQYHSSAEKLERDAKRRTLLQAAGYQVVAITNDQLKHIGEMDRVAITLARLMGKRRRIRAKEHERKKRELHRALMQLNPY</sequence>
<evidence type="ECO:0000313" key="2">
    <source>
        <dbReference type="EMBL" id="MEC4295245.1"/>
    </source>
</evidence>
<keyword evidence="3" id="KW-1185">Reference proteome</keyword>
<reference evidence="2 3" key="1">
    <citation type="submission" date="2024-01" db="EMBL/GenBank/DDBJ databases">
        <title>novel species in genus Adlercreutzia.</title>
        <authorList>
            <person name="Liu X."/>
        </authorList>
    </citation>
    <scope>NUCLEOTIDE SEQUENCE [LARGE SCALE GENOMIC DNA]</scope>
    <source>
        <strain evidence="2 3">R22</strain>
    </source>
</reference>
<dbReference type="InterPro" id="IPR007569">
    <property type="entry name" value="DUF559"/>
</dbReference>
<gene>
    <name evidence="2" type="ORF">VJ920_07970</name>
</gene>
<name>A0ABU6IZH9_9ACTN</name>
<proteinExistence type="predicted"/>
<evidence type="ECO:0000259" key="1">
    <source>
        <dbReference type="Pfam" id="PF04480"/>
    </source>
</evidence>